<name>A0A2U3N5E2_9MYCO</name>
<feature type="domain" description="ANTAR" evidence="3">
    <location>
        <begin position="5"/>
        <end position="66"/>
    </location>
</feature>
<evidence type="ECO:0000313" key="5">
    <source>
        <dbReference type="Proteomes" id="UP000241595"/>
    </source>
</evidence>
<keyword evidence="4" id="KW-0418">Kinase</keyword>
<dbReference type="STRING" id="1841859.GCA_900157385_00204"/>
<keyword evidence="5" id="KW-1185">Reference proteome</keyword>
<keyword evidence="2" id="KW-0804">Transcription</keyword>
<gene>
    <name evidence="4" type="ORF">MTAB308_210</name>
</gene>
<protein>
    <submittedName>
        <fullName evidence="4">Histidine kinase</fullName>
    </submittedName>
</protein>
<dbReference type="Proteomes" id="UP000241595">
    <property type="component" value="Unassembled WGS sequence"/>
</dbReference>
<dbReference type="SUPFAM" id="SSF55781">
    <property type="entry name" value="GAF domain-like"/>
    <property type="match status" value="1"/>
</dbReference>
<accession>A0A2U3N5E2</accession>
<dbReference type="InterPro" id="IPR029016">
    <property type="entry name" value="GAF-like_dom_sf"/>
</dbReference>
<evidence type="ECO:0000313" key="4">
    <source>
        <dbReference type="EMBL" id="SPM26735.1"/>
    </source>
</evidence>
<dbReference type="InterPro" id="IPR036388">
    <property type="entry name" value="WH-like_DNA-bd_sf"/>
</dbReference>
<dbReference type="InterPro" id="IPR005561">
    <property type="entry name" value="ANTAR"/>
</dbReference>
<dbReference type="SMART" id="SM01012">
    <property type="entry name" value="ANTAR"/>
    <property type="match status" value="1"/>
</dbReference>
<proteinExistence type="predicted"/>
<dbReference type="EMBL" id="FTRV01000008">
    <property type="protein sequence ID" value="SPM26735.1"/>
    <property type="molecule type" value="Genomic_DNA"/>
</dbReference>
<keyword evidence="4" id="KW-0808">Transferase</keyword>
<dbReference type="GO" id="GO:0016301">
    <property type="term" value="F:kinase activity"/>
    <property type="evidence" value="ECO:0007669"/>
    <property type="project" value="UniProtKB-KW"/>
</dbReference>
<keyword evidence="1" id="KW-0805">Transcription regulation</keyword>
<dbReference type="PROSITE" id="PS50921">
    <property type="entry name" value="ANTAR"/>
    <property type="match status" value="1"/>
</dbReference>
<dbReference type="Gene3D" id="1.10.10.10">
    <property type="entry name" value="Winged helix-like DNA-binding domain superfamily/Winged helix DNA-binding domain"/>
    <property type="match status" value="1"/>
</dbReference>
<dbReference type="Gene3D" id="3.30.450.40">
    <property type="match status" value="1"/>
</dbReference>
<dbReference type="AlphaFoldDB" id="A0A2U3N5E2"/>
<evidence type="ECO:0000256" key="1">
    <source>
        <dbReference type="ARBA" id="ARBA00023015"/>
    </source>
</evidence>
<dbReference type="InterPro" id="IPR003018">
    <property type="entry name" value="GAF"/>
</dbReference>
<dbReference type="RefSeq" id="WP_077097032.1">
    <property type="nucleotide sequence ID" value="NZ_LT717697.1"/>
</dbReference>
<dbReference type="GO" id="GO:0003723">
    <property type="term" value="F:RNA binding"/>
    <property type="evidence" value="ECO:0007669"/>
    <property type="project" value="InterPro"/>
</dbReference>
<dbReference type="Pfam" id="PF03861">
    <property type="entry name" value="ANTAR"/>
    <property type="match status" value="1"/>
</dbReference>
<evidence type="ECO:0000259" key="3">
    <source>
        <dbReference type="PROSITE" id="PS50921"/>
    </source>
</evidence>
<organism evidence="4 5">
    <name type="scientific">Mycobacterium terramassiliense</name>
    <dbReference type="NCBI Taxonomy" id="1841859"/>
    <lineage>
        <taxon>Bacteria</taxon>
        <taxon>Bacillati</taxon>
        <taxon>Actinomycetota</taxon>
        <taxon>Actinomycetes</taxon>
        <taxon>Mycobacteriales</taxon>
        <taxon>Mycobacteriaceae</taxon>
        <taxon>Mycobacterium</taxon>
    </lineage>
</organism>
<reference evidence="4 5" key="1">
    <citation type="submission" date="2017-01" db="EMBL/GenBank/DDBJ databases">
        <authorList>
            <consortium name="Urmite Genomes"/>
        </authorList>
    </citation>
    <scope>NUCLEOTIDE SEQUENCE [LARGE SCALE GENOMIC DNA]</scope>
    <source>
        <strain evidence="4 5">AB308</strain>
    </source>
</reference>
<evidence type="ECO:0000256" key="2">
    <source>
        <dbReference type="ARBA" id="ARBA00023163"/>
    </source>
</evidence>
<dbReference type="Pfam" id="PF01590">
    <property type="entry name" value="GAF"/>
    <property type="match status" value="1"/>
</dbReference>
<dbReference type="SMART" id="SM00065">
    <property type="entry name" value="GAF"/>
    <property type="match status" value="1"/>
</dbReference>
<sequence length="319" mass="33966">MALTAGDAPTAATLSLGARLSRTTIHLAITALEQRHGLDERVAFEVLRDVSQRRNVKLRAVAAELLSPSSDGRSGPAAPPPPLPFTIGGRACSNRSEVLVQLMRAAVTRCGAERGTVQLRDPVHGGLQIEGKRGFGQDFVDAFSYLDEPGTACGHAFDDARQVVVADVDSSPLFSESAREILRAHEVRSCVSTPIVDADGKVRGIVSTHRRERDAVPDEADLHHVRMLANQCGRWLQWYDAAVLPAIVGEVHQAAAAQAKRAGARRAADRVEPAVTIAAAARLLSDRYGVEPSHAEAVLASLAAQRGVVLEELAAQLIG</sequence>
<dbReference type="OrthoDB" id="4694899at2"/>